<dbReference type="EMBL" id="LOWA01000014">
    <property type="protein sequence ID" value="KVE29291.1"/>
    <property type="molecule type" value="Genomic_DNA"/>
</dbReference>
<dbReference type="InterPro" id="IPR004839">
    <property type="entry name" value="Aminotransferase_I/II_large"/>
</dbReference>
<dbReference type="PANTHER" id="PTHR43643">
    <property type="entry name" value="HISTIDINOL-PHOSPHATE AMINOTRANSFERASE 2"/>
    <property type="match status" value="1"/>
</dbReference>
<evidence type="ECO:0000256" key="4">
    <source>
        <dbReference type="ARBA" id="ARBA00012748"/>
    </source>
</evidence>
<evidence type="ECO:0000256" key="9">
    <source>
        <dbReference type="ARBA" id="ARBA00023102"/>
    </source>
</evidence>
<evidence type="ECO:0000256" key="1">
    <source>
        <dbReference type="ARBA" id="ARBA00001933"/>
    </source>
</evidence>
<dbReference type="GO" id="GO:0030170">
    <property type="term" value="F:pyridoxal phosphate binding"/>
    <property type="evidence" value="ECO:0007669"/>
    <property type="project" value="InterPro"/>
</dbReference>
<comment type="caution">
    <text evidence="13">The sequence shown here is derived from an EMBL/GenBank/DDBJ whole genome shotgun (WGS) entry which is preliminary data.</text>
</comment>
<dbReference type="Gene3D" id="3.90.1150.10">
    <property type="entry name" value="Aspartate Aminotransferase, domain 1"/>
    <property type="match status" value="1"/>
</dbReference>
<dbReference type="GO" id="GO:0004400">
    <property type="term" value="F:histidinol-phosphate transaminase activity"/>
    <property type="evidence" value="ECO:0007669"/>
    <property type="project" value="UniProtKB-EC"/>
</dbReference>
<dbReference type="Gene3D" id="3.40.640.10">
    <property type="entry name" value="Type I PLP-dependent aspartate aminotransferase-like (Major domain)"/>
    <property type="match status" value="1"/>
</dbReference>
<dbReference type="InterPro" id="IPR015421">
    <property type="entry name" value="PyrdxlP-dep_Trfase_major"/>
</dbReference>
<evidence type="ECO:0000256" key="11">
    <source>
        <dbReference type="RuleBase" id="RU003693"/>
    </source>
</evidence>
<evidence type="ECO:0000313" key="13">
    <source>
        <dbReference type="EMBL" id="KVE29291.1"/>
    </source>
</evidence>
<dbReference type="PROSITE" id="PS00599">
    <property type="entry name" value="AA_TRANSFER_CLASS_2"/>
    <property type="match status" value="1"/>
</dbReference>
<evidence type="ECO:0000256" key="3">
    <source>
        <dbReference type="ARBA" id="ARBA00007970"/>
    </source>
</evidence>
<evidence type="ECO:0000256" key="2">
    <source>
        <dbReference type="ARBA" id="ARBA00005011"/>
    </source>
</evidence>
<keyword evidence="14" id="KW-1185">Reference proteome</keyword>
<sequence length="375" mass="41775">MRPPLNRIVASLDNRSPFLGAKALERLRGRPYRARLGANESLFGVSDSVKQAWEKSLAECGYYNDPTHYDLRTGIAESWQIGIDHISVAEGIDSLLELLFRACIEPGDCVVTSLGAYPTFDYHAAGFGVRLIRQPYLPNYVNDLDGIQALAWRHRPKLVYLANPDNPTGSFFDANALLSWIDHMPGDCVVVLDEAYAEFAPIEKLLPRALERPNLVRLRTFSKAYGLAGARVGYLIGAPELIQALDSIRLHFGVAKASQEAALAAYRDAVFVDHVVSETIQANRHYYEIAAQLGVPALSSSANFVAFDFGTPENALYFANWLENHDIFVRRPPVDHLNRLIRVTAAPLETRRYFQDVILDGIRNRPAAHALKQSS</sequence>
<evidence type="ECO:0000256" key="7">
    <source>
        <dbReference type="ARBA" id="ARBA00022679"/>
    </source>
</evidence>
<dbReference type="RefSeq" id="WP_059513753.1">
    <property type="nucleotide sequence ID" value="NZ_LOWA01000014.1"/>
</dbReference>
<organism evidence="13 14">
    <name type="scientific">Burkholderia singularis</name>
    <dbReference type="NCBI Taxonomy" id="1503053"/>
    <lineage>
        <taxon>Bacteria</taxon>
        <taxon>Pseudomonadati</taxon>
        <taxon>Pseudomonadota</taxon>
        <taxon>Betaproteobacteria</taxon>
        <taxon>Burkholderiales</taxon>
        <taxon>Burkholderiaceae</taxon>
        <taxon>Burkholderia</taxon>
        <taxon>pseudomallei group</taxon>
    </lineage>
</organism>
<evidence type="ECO:0000259" key="12">
    <source>
        <dbReference type="Pfam" id="PF00155"/>
    </source>
</evidence>
<accession>A0A103E6K3</accession>
<keyword evidence="8 11" id="KW-0663">Pyridoxal phosphate</keyword>
<dbReference type="CDD" id="cd00609">
    <property type="entry name" value="AAT_like"/>
    <property type="match status" value="1"/>
</dbReference>
<dbReference type="InterPro" id="IPR015422">
    <property type="entry name" value="PyrdxlP-dep_Trfase_small"/>
</dbReference>
<dbReference type="InterPro" id="IPR050106">
    <property type="entry name" value="HistidinolP_aminotransfase"/>
</dbReference>
<gene>
    <name evidence="13" type="ORF">WS67_05400</name>
</gene>
<keyword evidence="7" id="KW-0808">Transferase</keyword>
<dbReference type="Pfam" id="PF00155">
    <property type="entry name" value="Aminotran_1_2"/>
    <property type="match status" value="1"/>
</dbReference>
<dbReference type="GO" id="GO:0000105">
    <property type="term" value="P:L-histidine biosynthetic process"/>
    <property type="evidence" value="ECO:0007669"/>
    <property type="project" value="UniProtKB-KW"/>
</dbReference>
<evidence type="ECO:0000256" key="5">
    <source>
        <dbReference type="ARBA" id="ARBA00022576"/>
    </source>
</evidence>
<dbReference type="OrthoDB" id="9813612at2"/>
<dbReference type="Proteomes" id="UP000062788">
    <property type="component" value="Unassembled WGS sequence"/>
</dbReference>
<keyword evidence="5" id="KW-0032">Aminotransferase</keyword>
<dbReference type="InterPro" id="IPR001917">
    <property type="entry name" value="Aminotrans_II_pyridoxalP_BS"/>
</dbReference>
<name>A0A103E6K3_9BURK</name>
<protein>
    <recommendedName>
        <fullName evidence="4">histidinol-phosphate transaminase</fullName>
        <ecNumber evidence="4">2.6.1.9</ecNumber>
    </recommendedName>
</protein>
<comment type="catalytic activity">
    <reaction evidence="10">
        <text>L-histidinol phosphate + 2-oxoglutarate = 3-(imidazol-4-yl)-2-oxopropyl phosphate + L-glutamate</text>
        <dbReference type="Rhea" id="RHEA:23744"/>
        <dbReference type="ChEBI" id="CHEBI:16810"/>
        <dbReference type="ChEBI" id="CHEBI:29985"/>
        <dbReference type="ChEBI" id="CHEBI:57766"/>
        <dbReference type="ChEBI" id="CHEBI:57980"/>
        <dbReference type="EC" id="2.6.1.9"/>
    </reaction>
</comment>
<dbReference type="InterPro" id="IPR015424">
    <property type="entry name" value="PyrdxlP-dep_Trfase"/>
</dbReference>
<keyword evidence="6" id="KW-0028">Amino-acid biosynthesis</keyword>
<evidence type="ECO:0000256" key="8">
    <source>
        <dbReference type="ARBA" id="ARBA00022898"/>
    </source>
</evidence>
<comment type="similarity">
    <text evidence="3">Belongs to the class-II pyridoxal-phosphate-dependent aminotransferase family. Histidinol-phosphate aminotransferase subfamily.</text>
</comment>
<evidence type="ECO:0000313" key="14">
    <source>
        <dbReference type="Proteomes" id="UP000062788"/>
    </source>
</evidence>
<reference evidence="13 14" key="1">
    <citation type="submission" date="2015-11" db="EMBL/GenBank/DDBJ databases">
        <title>Expanding the genomic diversity of Burkholderia species for the development of highly accurate diagnostics.</title>
        <authorList>
            <person name="Sahl J."/>
            <person name="Keim P."/>
            <person name="Wagner D."/>
        </authorList>
    </citation>
    <scope>NUCLEOTIDE SEQUENCE [LARGE SCALE GENOMIC DNA]</scope>
    <source>
        <strain evidence="13 14">TSV85</strain>
    </source>
</reference>
<feature type="domain" description="Aminotransferase class I/classII large" evidence="12">
    <location>
        <begin position="36"/>
        <end position="348"/>
    </location>
</feature>
<proteinExistence type="inferred from homology"/>
<dbReference type="PANTHER" id="PTHR43643:SF6">
    <property type="entry name" value="HISTIDINOL-PHOSPHATE AMINOTRANSFERASE"/>
    <property type="match status" value="1"/>
</dbReference>
<dbReference type="SUPFAM" id="SSF53383">
    <property type="entry name" value="PLP-dependent transferases"/>
    <property type="match status" value="1"/>
</dbReference>
<dbReference type="AlphaFoldDB" id="A0A103E6K3"/>
<comment type="cofactor">
    <cofactor evidence="1 11">
        <name>pyridoxal 5'-phosphate</name>
        <dbReference type="ChEBI" id="CHEBI:597326"/>
    </cofactor>
</comment>
<dbReference type="EC" id="2.6.1.9" evidence="4"/>
<keyword evidence="9" id="KW-0368">Histidine biosynthesis</keyword>
<evidence type="ECO:0000256" key="10">
    <source>
        <dbReference type="ARBA" id="ARBA00047481"/>
    </source>
</evidence>
<comment type="pathway">
    <text evidence="2">Amino-acid biosynthesis; L-histidine biosynthesis; L-histidine from 5-phospho-alpha-D-ribose 1-diphosphate: step 7/9.</text>
</comment>
<evidence type="ECO:0000256" key="6">
    <source>
        <dbReference type="ARBA" id="ARBA00022605"/>
    </source>
</evidence>